<dbReference type="InterPro" id="IPR036291">
    <property type="entry name" value="NAD(P)-bd_dom_sf"/>
</dbReference>
<feature type="domain" description="NAD(P)-binding" evidence="1">
    <location>
        <begin position="6"/>
        <end position="176"/>
    </location>
</feature>
<dbReference type="Gene3D" id="3.40.50.720">
    <property type="entry name" value="NAD(P)-binding Rossmann-like Domain"/>
    <property type="match status" value="1"/>
</dbReference>
<gene>
    <name evidence="2" type="ORF">IU459_31505</name>
</gene>
<comment type="caution">
    <text evidence="2">The sequence shown here is derived from an EMBL/GenBank/DDBJ whole genome shotgun (WGS) entry which is preliminary data.</text>
</comment>
<dbReference type="PANTHER" id="PTHR43162:SF1">
    <property type="entry name" value="PRESTALK A DIFFERENTIATION PROTEIN A"/>
    <property type="match status" value="1"/>
</dbReference>
<dbReference type="Proteomes" id="UP000702209">
    <property type="component" value="Unassembled WGS sequence"/>
</dbReference>
<accession>A0ABS0CZU1</accession>
<dbReference type="InterPro" id="IPR051604">
    <property type="entry name" value="Ergot_Alk_Oxidoreductase"/>
</dbReference>
<keyword evidence="3" id="KW-1185">Reference proteome</keyword>
<evidence type="ECO:0000313" key="3">
    <source>
        <dbReference type="Proteomes" id="UP000702209"/>
    </source>
</evidence>
<dbReference type="SUPFAM" id="SSF51735">
    <property type="entry name" value="NAD(P)-binding Rossmann-fold domains"/>
    <property type="match status" value="1"/>
</dbReference>
<dbReference type="InterPro" id="IPR016040">
    <property type="entry name" value="NAD(P)-bd_dom"/>
</dbReference>
<evidence type="ECO:0000313" key="2">
    <source>
        <dbReference type="EMBL" id="MBF6302040.1"/>
    </source>
</evidence>
<dbReference type="EMBL" id="JADLQX010000036">
    <property type="protein sequence ID" value="MBF6302040.1"/>
    <property type="molecule type" value="Genomic_DNA"/>
</dbReference>
<dbReference type="Gene3D" id="3.90.25.10">
    <property type="entry name" value="UDP-galactose 4-epimerase, domain 1"/>
    <property type="match status" value="1"/>
</dbReference>
<dbReference type="RefSeq" id="WP_195133237.1">
    <property type="nucleotide sequence ID" value="NZ_JADLQX010000036.1"/>
</dbReference>
<organism evidence="2 3">
    <name type="scientific">Nocardia amamiensis</name>
    <dbReference type="NCBI Taxonomy" id="404578"/>
    <lineage>
        <taxon>Bacteria</taxon>
        <taxon>Bacillati</taxon>
        <taxon>Actinomycetota</taxon>
        <taxon>Actinomycetes</taxon>
        <taxon>Mycobacteriales</taxon>
        <taxon>Nocardiaceae</taxon>
        <taxon>Nocardia</taxon>
    </lineage>
</organism>
<name>A0ABS0CZU1_9NOCA</name>
<protein>
    <submittedName>
        <fullName evidence="2">NAD(P)H-binding protein</fullName>
    </submittedName>
</protein>
<sequence length="277" mass="29879">MYLITGATGNIGRPLVSTLLSAGTRVRAVSRQPVADFSEGVEVVPFDEVSGAFRGVESLFVHPRASKDQVGELLELAAAFGVGRVVVMSACNADDEPAHQPSRYNGDRNTEVEQAVVASGLPWVSVRPSSFALNTVAMWRKQVAGGDTVFGPYASFAEAVIHEQDVADVIARAMSDDGLLGRRITITGPEALSSARMVAVIGEVIGRPLRYQQVPAETAARAMIEHGLGERFVLALMDRYARELDRTPTVTDEVDAILGRPARSYATWVADHQEEWS</sequence>
<dbReference type="Pfam" id="PF13460">
    <property type="entry name" value="NAD_binding_10"/>
    <property type="match status" value="1"/>
</dbReference>
<reference evidence="2 3" key="1">
    <citation type="submission" date="2020-10" db="EMBL/GenBank/DDBJ databases">
        <title>Identification of Nocardia species via Next-generation sequencing and recognition of intraspecies genetic diversity.</title>
        <authorList>
            <person name="Li P."/>
            <person name="Li P."/>
            <person name="Lu B."/>
        </authorList>
    </citation>
    <scope>NUCLEOTIDE SEQUENCE [LARGE SCALE GENOMIC DNA]</scope>
    <source>
        <strain evidence="2 3">BJ06-0157</strain>
    </source>
</reference>
<dbReference type="PANTHER" id="PTHR43162">
    <property type="match status" value="1"/>
</dbReference>
<proteinExistence type="predicted"/>
<evidence type="ECO:0000259" key="1">
    <source>
        <dbReference type="Pfam" id="PF13460"/>
    </source>
</evidence>